<protein>
    <submittedName>
        <fullName evidence="3">Collagen alpha-1(III) chain-like</fullName>
    </submittedName>
</protein>
<evidence type="ECO:0000313" key="2">
    <source>
        <dbReference type="Proteomes" id="UP001165780"/>
    </source>
</evidence>
<organism evidence="2 3">
    <name type="scientific">Panthera pardus</name>
    <name type="common">Leopard</name>
    <name type="synonym">Felis pardus</name>
    <dbReference type="NCBI Taxonomy" id="9691"/>
    <lineage>
        <taxon>Eukaryota</taxon>
        <taxon>Metazoa</taxon>
        <taxon>Chordata</taxon>
        <taxon>Craniata</taxon>
        <taxon>Vertebrata</taxon>
        <taxon>Euteleostomi</taxon>
        <taxon>Mammalia</taxon>
        <taxon>Eutheria</taxon>
        <taxon>Laurasiatheria</taxon>
        <taxon>Carnivora</taxon>
        <taxon>Feliformia</taxon>
        <taxon>Felidae</taxon>
        <taxon>Pantherinae</taxon>
        <taxon>Panthera</taxon>
    </lineage>
</organism>
<gene>
    <name evidence="3" type="primary">LOC109273998</name>
</gene>
<feature type="compositionally biased region" description="Polar residues" evidence="1">
    <location>
        <begin position="252"/>
        <end position="272"/>
    </location>
</feature>
<feature type="region of interest" description="Disordered" evidence="1">
    <location>
        <begin position="129"/>
        <end position="188"/>
    </location>
</feature>
<dbReference type="Proteomes" id="UP001165780">
    <property type="component" value="Unplaced"/>
</dbReference>
<keyword evidence="2" id="KW-1185">Reference proteome</keyword>
<evidence type="ECO:0000256" key="1">
    <source>
        <dbReference type="SAM" id="MobiDB-lite"/>
    </source>
</evidence>
<feature type="compositionally biased region" description="Pro residues" evidence="1">
    <location>
        <begin position="59"/>
        <end position="69"/>
    </location>
</feature>
<name>A0A9W2V8T7_PANPR</name>
<dbReference type="RefSeq" id="XP_053755060.1">
    <property type="nucleotide sequence ID" value="XM_053899085.1"/>
</dbReference>
<feature type="region of interest" description="Disordered" evidence="1">
    <location>
        <begin position="1"/>
        <end position="100"/>
    </location>
</feature>
<proteinExistence type="predicted"/>
<accession>A0A9W2V8T7</accession>
<reference evidence="3" key="1">
    <citation type="submission" date="2025-08" db="UniProtKB">
        <authorList>
            <consortium name="RefSeq"/>
        </authorList>
    </citation>
    <scope>IDENTIFICATION</scope>
    <source>
        <tissue evidence="3">Whole blood</tissue>
    </source>
</reference>
<dbReference type="GeneID" id="109273998"/>
<feature type="region of interest" description="Disordered" evidence="1">
    <location>
        <begin position="252"/>
        <end position="300"/>
    </location>
</feature>
<evidence type="ECO:0000313" key="3">
    <source>
        <dbReference type="RefSeq" id="XP_053755060.1"/>
    </source>
</evidence>
<feature type="compositionally biased region" description="Basic and acidic residues" evidence="1">
    <location>
        <begin position="273"/>
        <end position="283"/>
    </location>
</feature>
<sequence>MPSELATSPPGARMPPSTAPETQVRTAADPALTSRPHTHAHRQQPRDCAGTAQARQPPDSGPPRRPAPPAGSGLCRPRGGGAIHAPPAHPGQDANPTGLRGCRRVPLRMVCPSGAPRRLAALAVSVRGVGTPRLPSPRPASCPTLLPEAAGNPARGHPAGRPGRSPLPGPHPAGAPGSGRTTHRPGGRLGRARLLEGHCLCWDKLTYSPRLPPPSAPGARVSGAPPSTPGGSCWWGWLPALRTLSQASRLSGTLQGAVSSRTPSPPTLCSSQKRGDPRPREPNCGRGGPPAEGGPSVWGP</sequence>
<dbReference type="AlphaFoldDB" id="A0A9W2V8T7"/>